<proteinExistence type="predicted"/>
<dbReference type="SUPFAM" id="SSF52540">
    <property type="entry name" value="P-loop containing nucleoside triphosphate hydrolases"/>
    <property type="match status" value="1"/>
</dbReference>
<dbReference type="RefSeq" id="WP_074751665.1">
    <property type="nucleotide sequence ID" value="NZ_FOTJ01000013.1"/>
</dbReference>
<evidence type="ECO:0000313" key="1">
    <source>
        <dbReference type="EMBL" id="SFL49851.1"/>
    </source>
</evidence>
<dbReference type="NCBIfam" id="TIGR01618">
    <property type="entry name" value="phage_P_loop"/>
    <property type="match status" value="1"/>
</dbReference>
<organism evidence="1 2">
    <name type="scientific">Lactococcus garvieae</name>
    <dbReference type="NCBI Taxonomy" id="1363"/>
    <lineage>
        <taxon>Bacteria</taxon>
        <taxon>Bacillati</taxon>
        <taxon>Bacillota</taxon>
        <taxon>Bacilli</taxon>
        <taxon>Lactobacillales</taxon>
        <taxon>Streptococcaceae</taxon>
        <taxon>Lactococcus</taxon>
    </lineage>
</organism>
<dbReference type="AlphaFoldDB" id="A0A1I4I7U6"/>
<dbReference type="InterPro" id="IPR027417">
    <property type="entry name" value="P-loop_NTPase"/>
</dbReference>
<dbReference type="EMBL" id="FOTJ01000013">
    <property type="protein sequence ID" value="SFL49851.1"/>
    <property type="molecule type" value="Genomic_DNA"/>
</dbReference>
<sequence length="238" mass="27249">MEIKKASELQKGKNFSALIYAPPGTGKTTTIKYLPGRTLVIDIDRTTIVLAGEKNIDIVYADLNDTEVGFKKMLKELYDEHIKEYDNIVIDNISELEQAWLGEKAKLSRTKDGRAMGIPEMGDYNKFSFFITDLIRYVNSWEGVNKVYTAWETTRQIETPSGQIYNQFIPKIREKIIENVMGLVNIVGRLVINEETGNRGFILQPSNSTFAKNQLSDAKFAKQEEIWNFEKEENCESE</sequence>
<gene>
    <name evidence="1" type="ORF">SAMN05216438_11338</name>
</gene>
<dbReference type="OrthoDB" id="5413799at2"/>
<dbReference type="InterPro" id="IPR006505">
    <property type="entry name" value="Phage_nucleotide-bp"/>
</dbReference>
<accession>A0A1I4I7U6</accession>
<name>A0A1I4I7U6_9LACT</name>
<evidence type="ECO:0000313" key="2">
    <source>
        <dbReference type="Proteomes" id="UP000181969"/>
    </source>
</evidence>
<protein>
    <submittedName>
        <fullName evidence="1">Phage nucleotide-binding protein</fullName>
    </submittedName>
</protein>
<dbReference type="Pfam" id="PF13479">
    <property type="entry name" value="AAA_24"/>
    <property type="match status" value="1"/>
</dbReference>
<reference evidence="1 2" key="1">
    <citation type="submission" date="2016-10" db="EMBL/GenBank/DDBJ databases">
        <authorList>
            <person name="de Groot N.N."/>
        </authorList>
    </citation>
    <scope>NUCLEOTIDE SEQUENCE [LARGE SCALE GENOMIC DNA]</scope>
    <source>
        <strain evidence="1 2">M79</strain>
    </source>
</reference>
<dbReference type="Proteomes" id="UP000181969">
    <property type="component" value="Unassembled WGS sequence"/>
</dbReference>
<dbReference type="Gene3D" id="3.40.50.300">
    <property type="entry name" value="P-loop containing nucleotide triphosphate hydrolases"/>
    <property type="match status" value="1"/>
</dbReference>